<keyword evidence="3" id="KW-0443">Lipid metabolism</keyword>
<proteinExistence type="predicted"/>
<keyword evidence="1" id="KW-0378">Hydrolase</keyword>
<dbReference type="EMBL" id="JACHVY010000001">
    <property type="protein sequence ID" value="MBB2899312.1"/>
    <property type="molecule type" value="Genomic_DNA"/>
</dbReference>
<dbReference type="SUPFAM" id="SSF53474">
    <property type="entry name" value="alpha/beta-Hydrolases"/>
    <property type="match status" value="1"/>
</dbReference>
<dbReference type="PANTHER" id="PTHR10272:SF0">
    <property type="entry name" value="PLATELET-ACTIVATING FACTOR ACETYLHYDROLASE"/>
    <property type="match status" value="1"/>
</dbReference>
<name>A0A7W4XVG8_KINRA</name>
<keyword evidence="2" id="KW-0442">Lipid degradation</keyword>
<dbReference type="RefSeq" id="WP_183389994.1">
    <property type="nucleotide sequence ID" value="NZ_JACHVY010000001.1"/>
</dbReference>
<dbReference type="InterPro" id="IPR029058">
    <property type="entry name" value="AB_hydrolase_fold"/>
</dbReference>
<comment type="caution">
    <text evidence="4">The sequence shown here is derived from an EMBL/GenBank/DDBJ whole genome shotgun (WGS) entry which is preliminary data.</text>
</comment>
<dbReference type="PANTHER" id="PTHR10272">
    <property type="entry name" value="PLATELET-ACTIVATING FACTOR ACETYLHYDROLASE"/>
    <property type="match status" value="1"/>
</dbReference>
<organism evidence="4 5">
    <name type="scientific">Kineococcus radiotolerans</name>
    <dbReference type="NCBI Taxonomy" id="131568"/>
    <lineage>
        <taxon>Bacteria</taxon>
        <taxon>Bacillati</taxon>
        <taxon>Actinomycetota</taxon>
        <taxon>Actinomycetes</taxon>
        <taxon>Kineosporiales</taxon>
        <taxon>Kineosporiaceae</taxon>
        <taxon>Kineococcus</taxon>
    </lineage>
</organism>
<evidence type="ECO:0000256" key="1">
    <source>
        <dbReference type="ARBA" id="ARBA00022801"/>
    </source>
</evidence>
<reference evidence="4 5" key="1">
    <citation type="submission" date="2020-08" db="EMBL/GenBank/DDBJ databases">
        <title>The Agave Microbiome: Exploring the role of microbial communities in plant adaptations to desert environments.</title>
        <authorList>
            <person name="Partida-Martinez L.P."/>
        </authorList>
    </citation>
    <scope>NUCLEOTIDE SEQUENCE [LARGE SCALE GENOMIC DNA]</scope>
    <source>
        <strain evidence="4 5">AS2.23</strain>
    </source>
</reference>
<sequence>MSKPYTDAGEIPVDEPQPVMTYHPVTVDAPGRPVPLQVKVSMPATGTDLPVILLSHGHGASNFLASMKGYAPLVEFWAAHGFAVIQPTHLDANELGLRDTDLPDAPLFWHDRASDMSHVLDHLGDIQDQVPGLAARGLDAGRVAAVGHSLGGMTVASLLGMQVQDPADRRAKDLSDPRIKAGVVIGAPGAGHDLADWARENYPVLQHLDFSTMTGTGLVIAGDADLNPFFSERISYRSDAFTLSPGPGKTLLTFFGAEHIYGGVSGYDAGETSDENPERVATLRALVWAYLRSRLFAGDPAWQNAVDALGNAEQPLAEVESK</sequence>
<reference evidence="4 5" key="2">
    <citation type="submission" date="2020-08" db="EMBL/GenBank/DDBJ databases">
        <authorList>
            <person name="Partida-Martinez L."/>
            <person name="Huntemann M."/>
            <person name="Clum A."/>
            <person name="Wang J."/>
            <person name="Palaniappan K."/>
            <person name="Ritter S."/>
            <person name="Chen I.-M."/>
            <person name="Stamatis D."/>
            <person name="Reddy T."/>
            <person name="O'Malley R."/>
            <person name="Daum C."/>
            <person name="Shapiro N."/>
            <person name="Ivanova N."/>
            <person name="Kyrpides N."/>
            <person name="Woyke T."/>
        </authorList>
    </citation>
    <scope>NUCLEOTIDE SEQUENCE [LARGE SCALE GENOMIC DNA]</scope>
    <source>
        <strain evidence="4 5">AS2.23</strain>
    </source>
</reference>
<dbReference type="Proteomes" id="UP000533269">
    <property type="component" value="Unassembled WGS sequence"/>
</dbReference>
<evidence type="ECO:0000256" key="2">
    <source>
        <dbReference type="ARBA" id="ARBA00022963"/>
    </source>
</evidence>
<gene>
    <name evidence="4" type="ORF">FHR75_000100</name>
</gene>
<dbReference type="GO" id="GO:0003847">
    <property type="term" value="F:1-alkyl-2-acetylglycerophosphocholine esterase activity"/>
    <property type="evidence" value="ECO:0007669"/>
    <property type="project" value="TreeGrafter"/>
</dbReference>
<evidence type="ECO:0000313" key="5">
    <source>
        <dbReference type="Proteomes" id="UP000533269"/>
    </source>
</evidence>
<dbReference type="Gene3D" id="3.40.50.1820">
    <property type="entry name" value="alpha/beta hydrolase"/>
    <property type="match status" value="1"/>
</dbReference>
<evidence type="ECO:0000313" key="4">
    <source>
        <dbReference type="EMBL" id="MBB2899312.1"/>
    </source>
</evidence>
<dbReference type="GO" id="GO:0016042">
    <property type="term" value="P:lipid catabolic process"/>
    <property type="evidence" value="ECO:0007669"/>
    <property type="project" value="UniProtKB-KW"/>
</dbReference>
<evidence type="ECO:0000256" key="3">
    <source>
        <dbReference type="ARBA" id="ARBA00023098"/>
    </source>
</evidence>
<protein>
    <submittedName>
        <fullName evidence="4">Fermentation-respiration switch protein FrsA (DUF1100 family)</fullName>
    </submittedName>
</protein>
<accession>A0A7W4XVG8</accession>
<dbReference type="AlphaFoldDB" id="A0A7W4XVG8"/>